<comment type="cofactor">
    <cofactor evidence="1 7">
        <name>L-ascorbate</name>
        <dbReference type="ChEBI" id="CHEBI:38290"/>
    </cofactor>
</comment>
<dbReference type="GO" id="GO:0006879">
    <property type="term" value="P:intracellular iron ion homeostasis"/>
    <property type="evidence" value="ECO:0007669"/>
    <property type="project" value="TreeGrafter"/>
</dbReference>
<dbReference type="NCBIfam" id="NF003975">
    <property type="entry name" value="PRK05467.1-4"/>
    <property type="match status" value="1"/>
</dbReference>
<dbReference type="GO" id="GO:0031418">
    <property type="term" value="F:L-ascorbic acid binding"/>
    <property type="evidence" value="ECO:0007669"/>
    <property type="project" value="UniProtKB-KW"/>
</dbReference>
<comment type="caution">
    <text evidence="9">The sequence shown here is derived from an EMBL/GenBank/DDBJ whole genome shotgun (WGS) entry which is preliminary data.</text>
</comment>
<dbReference type="GO" id="GO:0016706">
    <property type="term" value="F:2-oxoglutarate-dependent dioxygenase activity"/>
    <property type="evidence" value="ECO:0007669"/>
    <property type="project" value="UniProtKB-UniRule"/>
</dbReference>
<dbReference type="PANTHER" id="PTHR41536">
    <property type="entry name" value="PKHD-TYPE HYDROXYLASE YBIX"/>
    <property type="match status" value="1"/>
</dbReference>
<dbReference type="PANTHER" id="PTHR41536:SF1">
    <property type="entry name" value="PKHD-TYPE HYDROXYLASE YBIX"/>
    <property type="match status" value="1"/>
</dbReference>
<dbReference type="InterPro" id="IPR005123">
    <property type="entry name" value="Oxoglu/Fe-dep_dioxygenase_dom"/>
</dbReference>
<feature type="binding site" evidence="7">
    <location>
        <position position="157"/>
    </location>
    <ligand>
        <name>Fe cation</name>
        <dbReference type="ChEBI" id="CHEBI:24875"/>
    </ligand>
</feature>
<dbReference type="NCBIfam" id="NF003974">
    <property type="entry name" value="PRK05467.1-3"/>
    <property type="match status" value="1"/>
</dbReference>
<keyword evidence="2 7" id="KW-0479">Metal-binding</keyword>
<dbReference type="InterPro" id="IPR006620">
    <property type="entry name" value="Pro_4_hyd_alph"/>
</dbReference>
<dbReference type="RefSeq" id="WP_021698169.1">
    <property type="nucleotide sequence ID" value="NZ_BATC01000051.1"/>
</dbReference>
<dbReference type="EMBL" id="BATC01000051">
    <property type="protein sequence ID" value="GAD60075.1"/>
    <property type="molecule type" value="Genomic_DNA"/>
</dbReference>
<feature type="domain" description="Fe2OG dioxygenase" evidence="8">
    <location>
        <begin position="77"/>
        <end position="176"/>
    </location>
</feature>
<keyword evidence="6 7" id="KW-0408">Iron</keyword>
<comment type="cofactor">
    <cofactor evidence="7">
        <name>Fe(2+)</name>
        <dbReference type="ChEBI" id="CHEBI:29033"/>
    </cofactor>
    <text evidence="7">Binds 1 Fe(2+) ion per subunit.</text>
</comment>
<dbReference type="SMART" id="SM00702">
    <property type="entry name" value="P4Hc"/>
    <property type="match status" value="1"/>
</dbReference>
<keyword evidence="5 7" id="KW-0560">Oxidoreductase</keyword>
<dbReference type="Pfam" id="PF13640">
    <property type="entry name" value="2OG-FeII_Oxy_3"/>
    <property type="match status" value="1"/>
</dbReference>
<dbReference type="PROSITE" id="PS51471">
    <property type="entry name" value="FE2OG_OXY"/>
    <property type="match status" value="1"/>
</dbReference>
<sequence length="220" mass="24612">MIVLADVLSAEDLERLRGGLAKAPFRDGKATAGSAARKVKDNLQARGDDATVQALARFIRDALERHPVFHPLVRPARWSNLIFSRYSSGQQYGLHTDDAAMRGEDGERLRTDLSFTLFLTDPETYEGGALLLDDLDGEREFRPAAGSAVIYQTGRLHRVTPVTAGERLACVGWIQSLVRRQDQREILFDLERVRRATPEGEPRLLADKTIGNLLRMWAET</sequence>
<evidence type="ECO:0000256" key="6">
    <source>
        <dbReference type="ARBA" id="ARBA00023004"/>
    </source>
</evidence>
<dbReference type="AlphaFoldDB" id="A0A8E0NCW9"/>
<evidence type="ECO:0000256" key="4">
    <source>
        <dbReference type="ARBA" id="ARBA00022964"/>
    </source>
</evidence>
<evidence type="ECO:0000256" key="5">
    <source>
        <dbReference type="ARBA" id="ARBA00023002"/>
    </source>
</evidence>
<organism evidence="9 10">
    <name type="scientific">Brevundimonas abyssalis TAR-001</name>
    <dbReference type="NCBI Taxonomy" id="1391729"/>
    <lineage>
        <taxon>Bacteria</taxon>
        <taxon>Pseudomonadati</taxon>
        <taxon>Pseudomonadota</taxon>
        <taxon>Alphaproteobacteria</taxon>
        <taxon>Caulobacterales</taxon>
        <taxon>Caulobacteraceae</taxon>
        <taxon>Brevundimonas</taxon>
    </lineage>
</organism>
<proteinExistence type="inferred from homology"/>
<evidence type="ECO:0000256" key="7">
    <source>
        <dbReference type="HAMAP-Rule" id="MF_00657"/>
    </source>
</evidence>
<dbReference type="GO" id="GO:0006974">
    <property type="term" value="P:DNA damage response"/>
    <property type="evidence" value="ECO:0007669"/>
    <property type="project" value="TreeGrafter"/>
</dbReference>
<feature type="binding site" evidence="7">
    <location>
        <position position="95"/>
    </location>
    <ligand>
        <name>Fe cation</name>
        <dbReference type="ChEBI" id="CHEBI:24875"/>
    </ligand>
</feature>
<dbReference type="InterPro" id="IPR023550">
    <property type="entry name" value="PKHD_hydroxylase"/>
</dbReference>
<evidence type="ECO:0000256" key="2">
    <source>
        <dbReference type="ARBA" id="ARBA00022723"/>
    </source>
</evidence>
<dbReference type="InterPro" id="IPR044862">
    <property type="entry name" value="Pro_4_hyd_alph_FE2OG_OXY"/>
</dbReference>
<accession>A0A8E0NCW9</accession>
<feature type="binding site" evidence="7">
    <location>
        <position position="97"/>
    </location>
    <ligand>
        <name>Fe cation</name>
        <dbReference type="ChEBI" id="CHEBI:24875"/>
    </ligand>
</feature>
<evidence type="ECO:0000256" key="1">
    <source>
        <dbReference type="ARBA" id="ARBA00001961"/>
    </source>
</evidence>
<evidence type="ECO:0000313" key="9">
    <source>
        <dbReference type="EMBL" id="GAD60075.1"/>
    </source>
</evidence>
<dbReference type="GO" id="GO:0005506">
    <property type="term" value="F:iron ion binding"/>
    <property type="evidence" value="ECO:0007669"/>
    <property type="project" value="UniProtKB-UniRule"/>
</dbReference>
<evidence type="ECO:0000259" key="8">
    <source>
        <dbReference type="PROSITE" id="PS51471"/>
    </source>
</evidence>
<gene>
    <name evidence="9" type="ORF">MBEBAB_2325</name>
</gene>
<evidence type="ECO:0000256" key="3">
    <source>
        <dbReference type="ARBA" id="ARBA00022896"/>
    </source>
</evidence>
<reference evidence="10" key="1">
    <citation type="journal article" date="2013" name="Genome Announc.">
        <title>Draft Genome Sequence of the Dimorphic Prosthecate Bacterium Brevundimonas abyssalis TAR-001T.</title>
        <authorList>
            <person name="Tsubouchi T."/>
            <person name="Nishi S."/>
            <person name="Usui K."/>
            <person name="Shimane Y."/>
            <person name="Takaki Y."/>
            <person name="Maruyama T."/>
            <person name="Hatada Y."/>
        </authorList>
    </citation>
    <scope>NUCLEOTIDE SEQUENCE [LARGE SCALE GENOMIC DNA]</scope>
    <source>
        <strain evidence="10">TAR-001</strain>
    </source>
</reference>
<keyword evidence="3 7" id="KW-0847">Vitamin C</keyword>
<dbReference type="HAMAP" id="MF_00657">
    <property type="entry name" value="Hydroxyl_YbiX"/>
    <property type="match status" value="1"/>
</dbReference>
<evidence type="ECO:0000313" key="10">
    <source>
        <dbReference type="Proteomes" id="UP000016569"/>
    </source>
</evidence>
<feature type="binding site" evidence="7">
    <location>
        <position position="167"/>
    </location>
    <ligand>
        <name>2-oxoglutarate</name>
        <dbReference type="ChEBI" id="CHEBI:16810"/>
    </ligand>
</feature>
<keyword evidence="10" id="KW-1185">Reference proteome</keyword>
<protein>
    <submittedName>
        <fullName evidence="9">Iron-uptake factor PiuC</fullName>
    </submittedName>
</protein>
<name>A0A8E0NCW9_9CAUL</name>
<keyword evidence="4 7" id="KW-0223">Dioxygenase</keyword>
<dbReference type="Proteomes" id="UP000016569">
    <property type="component" value="Unassembled WGS sequence"/>
</dbReference>
<dbReference type="Gene3D" id="2.60.120.620">
    <property type="entry name" value="q2cbj1_9rhob like domain"/>
    <property type="match status" value="1"/>
</dbReference>